<evidence type="ECO:0000256" key="1">
    <source>
        <dbReference type="SAM" id="Phobius"/>
    </source>
</evidence>
<evidence type="ECO:0000313" key="2">
    <source>
        <dbReference type="EMBL" id="KAL1230642.1"/>
    </source>
</evidence>
<protein>
    <submittedName>
        <fullName evidence="2">Keratin-associated protein</fullName>
    </submittedName>
</protein>
<evidence type="ECO:0000313" key="3">
    <source>
        <dbReference type="Proteomes" id="UP001558632"/>
    </source>
</evidence>
<name>A0ABR3K8J8_TRISP</name>
<keyword evidence="3" id="KW-1185">Reference proteome</keyword>
<reference evidence="2 3" key="1">
    <citation type="submission" date="2024-07" db="EMBL/GenBank/DDBJ databases">
        <title>Enhanced genomic and transcriptomic resources for Trichinella pseudospiralis and T. spiralis underpin the discovery of pronounced molecular differences between stages and species.</title>
        <authorList>
            <person name="Pasi K.K."/>
            <person name="La Rosa G."/>
            <person name="Gomez-Morales M.A."/>
            <person name="Tosini F."/>
            <person name="Sumanam S."/>
            <person name="Young N.D."/>
            <person name="Chang B.C."/>
            <person name="Robin G.B."/>
        </authorList>
    </citation>
    <scope>NUCLEOTIDE SEQUENCE [LARGE SCALE GENOMIC DNA]</scope>
    <source>
        <strain evidence="2">ISS534</strain>
    </source>
</reference>
<organism evidence="2 3">
    <name type="scientific">Trichinella spiralis</name>
    <name type="common">Trichina worm</name>
    <dbReference type="NCBI Taxonomy" id="6334"/>
    <lineage>
        <taxon>Eukaryota</taxon>
        <taxon>Metazoa</taxon>
        <taxon>Ecdysozoa</taxon>
        <taxon>Nematoda</taxon>
        <taxon>Enoplea</taxon>
        <taxon>Dorylaimia</taxon>
        <taxon>Trichinellida</taxon>
        <taxon>Trichinellidae</taxon>
        <taxon>Trichinella</taxon>
    </lineage>
</organism>
<comment type="caution">
    <text evidence="2">The sequence shown here is derived from an EMBL/GenBank/DDBJ whole genome shotgun (WGS) entry which is preliminary data.</text>
</comment>
<keyword evidence="1" id="KW-0472">Membrane</keyword>
<dbReference type="Proteomes" id="UP001558632">
    <property type="component" value="Unassembled WGS sequence"/>
</dbReference>
<sequence>MYDRRDACKRTNRRQACLSSFCSRVLARHFSLVAFGCHPKYIVTLVVKHSGRGQSRKQDIAVCRRPWITFIICRMRKGEGEEGSSVKPYNIRCLVERRTFVDCLFICLVGQSDVVVVDDRCCFSRAQLLCSPARVNVLGGFSLLLFVVLVVVDWLA</sequence>
<keyword evidence="1" id="KW-0812">Transmembrane</keyword>
<feature type="transmembrane region" description="Helical" evidence="1">
    <location>
        <begin position="135"/>
        <end position="155"/>
    </location>
</feature>
<accession>A0ABR3K8J8</accession>
<dbReference type="EMBL" id="JBEUSY010000468">
    <property type="protein sequence ID" value="KAL1230642.1"/>
    <property type="molecule type" value="Genomic_DNA"/>
</dbReference>
<proteinExistence type="predicted"/>
<gene>
    <name evidence="2" type="ORF">TSPI_05555</name>
</gene>
<keyword evidence="1" id="KW-1133">Transmembrane helix</keyword>